<evidence type="ECO:0000256" key="1">
    <source>
        <dbReference type="SAM" id="Phobius"/>
    </source>
</evidence>
<feature type="transmembrane region" description="Helical" evidence="1">
    <location>
        <begin position="9"/>
        <end position="27"/>
    </location>
</feature>
<dbReference type="EMBL" id="CP036526">
    <property type="protein sequence ID" value="QDT12040.1"/>
    <property type="molecule type" value="Genomic_DNA"/>
</dbReference>
<dbReference type="Proteomes" id="UP000319817">
    <property type="component" value="Chromosome"/>
</dbReference>
<reference evidence="2 3" key="1">
    <citation type="submission" date="2019-02" db="EMBL/GenBank/DDBJ databases">
        <title>Deep-cultivation of Planctomycetes and their phenomic and genomic characterization uncovers novel biology.</title>
        <authorList>
            <person name="Wiegand S."/>
            <person name="Jogler M."/>
            <person name="Boedeker C."/>
            <person name="Pinto D."/>
            <person name="Vollmers J."/>
            <person name="Rivas-Marin E."/>
            <person name="Kohn T."/>
            <person name="Peeters S.H."/>
            <person name="Heuer A."/>
            <person name="Rast P."/>
            <person name="Oberbeckmann S."/>
            <person name="Bunk B."/>
            <person name="Jeske O."/>
            <person name="Meyerdierks A."/>
            <person name="Storesund J.E."/>
            <person name="Kallscheuer N."/>
            <person name="Luecker S."/>
            <person name="Lage O.M."/>
            <person name="Pohl T."/>
            <person name="Merkel B.J."/>
            <person name="Hornburger P."/>
            <person name="Mueller R.-W."/>
            <person name="Bruemmer F."/>
            <person name="Labrenz M."/>
            <person name="Spormann A.M."/>
            <person name="Op den Camp H."/>
            <person name="Overmann J."/>
            <person name="Amann R."/>
            <person name="Jetten M.S.M."/>
            <person name="Mascher T."/>
            <person name="Medema M.H."/>
            <person name="Devos D.P."/>
            <person name="Kaster A.-K."/>
            <person name="Ovreas L."/>
            <person name="Rohde M."/>
            <person name="Galperin M.Y."/>
            <person name="Jogler C."/>
        </authorList>
    </citation>
    <scope>NUCLEOTIDE SEQUENCE [LARGE SCALE GENOMIC DNA]</scope>
    <source>
        <strain evidence="2 3">K23_9</strain>
    </source>
</reference>
<gene>
    <name evidence="2" type="ORF">K239x_40480</name>
</gene>
<name>A0A517NY51_9BACT</name>
<accession>A0A517NY51</accession>
<dbReference type="RefSeq" id="WP_145419773.1">
    <property type="nucleotide sequence ID" value="NZ_CP036526.1"/>
</dbReference>
<sequence>MTILAEHPLLLSLMVGMLAGGTLYAWLQSGKKSLAIAGFAFLALIPIIWLIATELETDREHIERLVYETAQAVQDNDHVRAVLVIGDEDTKRKALAELPKYEFDRVKASSITIDFVPGSNPPLADVDLIASVVASDKAGRFQNMRVPRKILLTFEKTGDQWKVIDYNHMQIGGQADAFSPPTISGQRSN</sequence>
<keyword evidence="1" id="KW-0812">Transmembrane</keyword>
<dbReference type="OrthoDB" id="281279at2"/>
<organism evidence="2 3">
    <name type="scientific">Stieleria marina</name>
    <dbReference type="NCBI Taxonomy" id="1930275"/>
    <lineage>
        <taxon>Bacteria</taxon>
        <taxon>Pseudomonadati</taxon>
        <taxon>Planctomycetota</taxon>
        <taxon>Planctomycetia</taxon>
        <taxon>Pirellulales</taxon>
        <taxon>Pirellulaceae</taxon>
        <taxon>Stieleria</taxon>
    </lineage>
</organism>
<evidence type="ECO:0008006" key="4">
    <source>
        <dbReference type="Google" id="ProtNLM"/>
    </source>
</evidence>
<keyword evidence="1" id="KW-0472">Membrane</keyword>
<dbReference type="AlphaFoldDB" id="A0A517NY51"/>
<evidence type="ECO:0000313" key="3">
    <source>
        <dbReference type="Proteomes" id="UP000319817"/>
    </source>
</evidence>
<keyword evidence="3" id="KW-1185">Reference proteome</keyword>
<evidence type="ECO:0000313" key="2">
    <source>
        <dbReference type="EMBL" id="QDT12040.1"/>
    </source>
</evidence>
<feature type="transmembrane region" description="Helical" evidence="1">
    <location>
        <begin position="33"/>
        <end position="52"/>
    </location>
</feature>
<protein>
    <recommendedName>
        <fullName evidence="4">DUF4440 domain-containing protein</fullName>
    </recommendedName>
</protein>
<keyword evidence="1" id="KW-1133">Transmembrane helix</keyword>
<proteinExistence type="predicted"/>